<comment type="caution">
    <text evidence="1">The sequence shown here is derived from an EMBL/GenBank/DDBJ whole genome shotgun (WGS) entry which is preliminary data.</text>
</comment>
<reference evidence="1" key="2">
    <citation type="submission" date="2023-05" db="EMBL/GenBank/DDBJ databases">
        <authorList>
            <person name="Fouks B."/>
        </authorList>
    </citation>
    <scope>NUCLEOTIDE SEQUENCE</scope>
    <source>
        <strain evidence="1">Stay&amp;Tobe</strain>
        <tissue evidence="1">Testes</tissue>
    </source>
</reference>
<organism evidence="1 2">
    <name type="scientific">Diploptera punctata</name>
    <name type="common">Pacific beetle cockroach</name>
    <dbReference type="NCBI Taxonomy" id="6984"/>
    <lineage>
        <taxon>Eukaryota</taxon>
        <taxon>Metazoa</taxon>
        <taxon>Ecdysozoa</taxon>
        <taxon>Arthropoda</taxon>
        <taxon>Hexapoda</taxon>
        <taxon>Insecta</taxon>
        <taxon>Pterygota</taxon>
        <taxon>Neoptera</taxon>
        <taxon>Polyneoptera</taxon>
        <taxon>Dictyoptera</taxon>
        <taxon>Blattodea</taxon>
        <taxon>Blaberoidea</taxon>
        <taxon>Blaberidae</taxon>
        <taxon>Diplopterinae</taxon>
        <taxon>Diploptera</taxon>
    </lineage>
</organism>
<proteinExistence type="predicted"/>
<dbReference type="EMBL" id="JASPKZ010000205">
    <property type="protein sequence ID" value="KAJ9600634.1"/>
    <property type="molecule type" value="Genomic_DNA"/>
</dbReference>
<feature type="non-terminal residue" evidence="1">
    <location>
        <position position="1"/>
    </location>
</feature>
<protein>
    <submittedName>
        <fullName evidence="1">Uncharacterized protein</fullName>
    </submittedName>
</protein>
<keyword evidence="2" id="KW-1185">Reference proteome</keyword>
<reference evidence="1" key="1">
    <citation type="journal article" date="2023" name="IScience">
        <title>Live-bearing cockroach genome reveals convergent evolutionary mechanisms linked to viviparity in insects and beyond.</title>
        <authorList>
            <person name="Fouks B."/>
            <person name="Harrison M.C."/>
            <person name="Mikhailova A.A."/>
            <person name="Marchal E."/>
            <person name="English S."/>
            <person name="Carruthers M."/>
            <person name="Jennings E.C."/>
            <person name="Chiamaka E.L."/>
            <person name="Frigard R.A."/>
            <person name="Pippel M."/>
            <person name="Attardo G.M."/>
            <person name="Benoit J.B."/>
            <person name="Bornberg-Bauer E."/>
            <person name="Tobe S.S."/>
        </authorList>
    </citation>
    <scope>NUCLEOTIDE SEQUENCE</scope>
    <source>
        <strain evidence="1">Stay&amp;Tobe</strain>
    </source>
</reference>
<dbReference type="AlphaFoldDB" id="A0AAD8AKC3"/>
<sequence length="96" mass="11087">SANVQNIFHVLNKELWECDCNRVTVISSLKITITVISQTFEDTRPVYLIGYCTFGSSESKYPLKIIHEKLQIFSFVVKMTRRSDAVMELKTIGKKR</sequence>
<evidence type="ECO:0000313" key="1">
    <source>
        <dbReference type="EMBL" id="KAJ9600634.1"/>
    </source>
</evidence>
<feature type="non-terminal residue" evidence="1">
    <location>
        <position position="96"/>
    </location>
</feature>
<name>A0AAD8AKC3_DIPPU</name>
<gene>
    <name evidence="1" type="ORF">L9F63_026228</name>
</gene>
<evidence type="ECO:0000313" key="2">
    <source>
        <dbReference type="Proteomes" id="UP001233999"/>
    </source>
</evidence>
<dbReference type="Proteomes" id="UP001233999">
    <property type="component" value="Unassembled WGS sequence"/>
</dbReference>
<accession>A0AAD8AKC3</accession>